<evidence type="ECO:0000256" key="3">
    <source>
        <dbReference type="ARBA" id="ARBA00022475"/>
    </source>
</evidence>
<evidence type="ECO:0000256" key="5">
    <source>
        <dbReference type="ARBA" id="ARBA00022842"/>
    </source>
</evidence>
<keyword evidence="8" id="KW-0812">Transmembrane</keyword>
<keyword evidence="2" id="KW-0813">Transport</keyword>
<evidence type="ECO:0000256" key="8">
    <source>
        <dbReference type="SAM" id="Phobius"/>
    </source>
</evidence>
<keyword evidence="7" id="KW-0406">Ion transport</keyword>
<dbReference type="PANTHER" id="PTHR43520">
    <property type="entry name" value="ATP7, ISOFORM B"/>
    <property type="match status" value="1"/>
</dbReference>
<evidence type="ECO:0000313" key="10">
    <source>
        <dbReference type="Proteomes" id="UP000559809"/>
    </source>
</evidence>
<organism evidence="9 10">
    <name type="scientific">Parapusillimonas granuli</name>
    <dbReference type="NCBI Taxonomy" id="380911"/>
    <lineage>
        <taxon>Bacteria</taxon>
        <taxon>Pseudomonadati</taxon>
        <taxon>Pseudomonadota</taxon>
        <taxon>Betaproteobacteria</taxon>
        <taxon>Burkholderiales</taxon>
        <taxon>Alcaligenaceae</taxon>
        <taxon>Parapusillimonas</taxon>
    </lineage>
</organism>
<protein>
    <recommendedName>
        <fullName evidence="11">E1-E2 ATPase</fullName>
    </recommendedName>
</protein>
<dbReference type="GO" id="GO:0005886">
    <property type="term" value="C:plasma membrane"/>
    <property type="evidence" value="ECO:0007669"/>
    <property type="project" value="UniProtKB-SubCell"/>
</dbReference>
<evidence type="ECO:0000256" key="6">
    <source>
        <dbReference type="ARBA" id="ARBA00022967"/>
    </source>
</evidence>
<evidence type="ECO:0008006" key="11">
    <source>
        <dbReference type="Google" id="ProtNLM"/>
    </source>
</evidence>
<gene>
    <name evidence="9" type="ORF">H0A72_12690</name>
</gene>
<keyword evidence="5" id="KW-0460">Magnesium</keyword>
<dbReference type="GO" id="GO:0055070">
    <property type="term" value="P:copper ion homeostasis"/>
    <property type="evidence" value="ECO:0007669"/>
    <property type="project" value="TreeGrafter"/>
</dbReference>
<accession>A0A853FZ40</accession>
<comment type="caution">
    <text evidence="9">The sequence shown here is derived from an EMBL/GenBank/DDBJ whole genome shotgun (WGS) entry which is preliminary data.</text>
</comment>
<reference evidence="9 10" key="1">
    <citation type="submission" date="2020-07" db="EMBL/GenBank/DDBJ databases">
        <title>Taxonomic revisions and descriptions of new bacterial species based on genomic comparisons in the high-G+C-content subgroup of the family Alcaligenaceae.</title>
        <authorList>
            <person name="Szabo A."/>
            <person name="Felfoldi T."/>
        </authorList>
    </citation>
    <scope>NUCLEOTIDE SEQUENCE [LARGE SCALE GENOMIC DNA]</scope>
    <source>
        <strain evidence="9 10">LMG 24012</strain>
    </source>
</reference>
<keyword evidence="6" id="KW-1278">Translocase</keyword>
<evidence type="ECO:0000256" key="2">
    <source>
        <dbReference type="ARBA" id="ARBA00022448"/>
    </source>
</evidence>
<feature type="transmembrane region" description="Helical" evidence="8">
    <location>
        <begin position="67"/>
        <end position="87"/>
    </location>
</feature>
<comment type="subcellular location">
    <subcellularLocation>
        <location evidence="1">Cell membrane</location>
        <topology evidence="1">Multi-pass membrane protein</topology>
    </subcellularLocation>
</comment>
<feature type="transmembrane region" description="Helical" evidence="8">
    <location>
        <begin position="203"/>
        <end position="230"/>
    </location>
</feature>
<keyword evidence="8" id="KW-0472">Membrane</keyword>
<dbReference type="PANTHER" id="PTHR43520:SF5">
    <property type="entry name" value="CATION-TRANSPORTING P-TYPE ATPASE-RELATED"/>
    <property type="match status" value="1"/>
</dbReference>
<keyword evidence="4" id="KW-0597">Phosphoprotein</keyword>
<feature type="transmembrane region" description="Helical" evidence="8">
    <location>
        <begin position="28"/>
        <end position="47"/>
    </location>
</feature>
<keyword evidence="8" id="KW-1133">Transmembrane helix</keyword>
<keyword evidence="10" id="KW-1185">Reference proteome</keyword>
<dbReference type="RefSeq" id="WP_180155842.1">
    <property type="nucleotide sequence ID" value="NZ_JACCEM010000006.1"/>
</dbReference>
<name>A0A853FZ40_9BURK</name>
<dbReference type="GO" id="GO:0043682">
    <property type="term" value="F:P-type divalent copper transporter activity"/>
    <property type="evidence" value="ECO:0007669"/>
    <property type="project" value="TreeGrafter"/>
</dbReference>
<feature type="transmembrane region" description="Helical" evidence="8">
    <location>
        <begin position="176"/>
        <end position="197"/>
    </location>
</feature>
<dbReference type="AlphaFoldDB" id="A0A853FZ40"/>
<evidence type="ECO:0000256" key="4">
    <source>
        <dbReference type="ARBA" id="ARBA00022553"/>
    </source>
</evidence>
<evidence type="ECO:0000256" key="1">
    <source>
        <dbReference type="ARBA" id="ARBA00004651"/>
    </source>
</evidence>
<proteinExistence type="predicted"/>
<dbReference type="EMBL" id="JACCEM010000006">
    <property type="protein sequence ID" value="NYT50168.1"/>
    <property type="molecule type" value="Genomic_DNA"/>
</dbReference>
<evidence type="ECO:0000256" key="7">
    <source>
        <dbReference type="ARBA" id="ARBA00023065"/>
    </source>
</evidence>
<dbReference type="GO" id="GO:0005507">
    <property type="term" value="F:copper ion binding"/>
    <property type="evidence" value="ECO:0007669"/>
    <property type="project" value="TreeGrafter"/>
</dbReference>
<dbReference type="Proteomes" id="UP000559809">
    <property type="component" value="Unassembled WGS sequence"/>
</dbReference>
<keyword evidence="3" id="KW-1003">Cell membrane</keyword>
<evidence type="ECO:0000313" key="9">
    <source>
        <dbReference type="EMBL" id="NYT50168.1"/>
    </source>
</evidence>
<feature type="transmembrane region" description="Helical" evidence="8">
    <location>
        <begin position="99"/>
        <end position="121"/>
    </location>
</feature>
<sequence>MRAFSIFSTPPSLSGDDRQQRRHMLARMGLGWLAMMQVMMFAFPGYLRSESMAPDNLQTLDQAIYMMNWVSLVITVPAMLYCAWPVWGGALRSLARGRINMDVPVALSIVAAFIPSVYTTWAGSGEVYFDSVTMFLAFLLTARYLELCARQSIGGGGAHHIIERFRHAMSGRADRVAFWFVVVQLALAFVVGGIWAVHAPQHALGVMVALLVMSCPCAMAMAVPTAVAAAHATVSASPAMNENDVALLTKATGRVARQNLYGSVAWHLLMTPLAAAGLVAPWVAALTMLISSLAVAGNSWRLFRRQARQVSGAEWRGVAVQG</sequence>